<gene>
    <name evidence="2" type="primary">BnaA09g13750D</name>
    <name evidence="2" type="ORF">GSBRNA2T00070565001</name>
</gene>
<sequence length="124" mass="13975">MVLTYYLVIKILDIEAFHEYDYPVYINAWECWCETKGVDFLDQDIADSCCPLQVSRCVQIGLICVQHQPVERPNTVELLSMLTTTLVLPSPKQPIFALHSRGEESTSNDVITVNGLTQSGIQGR</sequence>
<dbReference type="Gene3D" id="1.10.510.10">
    <property type="entry name" value="Transferase(Phosphotransferase) domain 1"/>
    <property type="match status" value="1"/>
</dbReference>
<dbReference type="InterPro" id="IPR021820">
    <property type="entry name" value="S-locus_recpt_kinase_C"/>
</dbReference>
<protein>
    <submittedName>
        <fullName evidence="2">BnaA09g13750D protein</fullName>
    </submittedName>
</protein>
<evidence type="ECO:0000313" key="3">
    <source>
        <dbReference type="Proteomes" id="UP000028999"/>
    </source>
</evidence>
<evidence type="ECO:0000313" key="2">
    <source>
        <dbReference type="EMBL" id="CDY12899.1"/>
    </source>
</evidence>
<dbReference type="PANTHER" id="PTHR27006:SF586">
    <property type="entry name" value="CYSTEINE-RICH RECEPTOR-LIKE PROTEIN KINASE 10"/>
    <property type="match status" value="1"/>
</dbReference>
<proteinExistence type="predicted"/>
<dbReference type="STRING" id="3708.A0A078FIT2"/>
<feature type="domain" description="S-locus receptor kinase C-terminal" evidence="1">
    <location>
        <begin position="83"/>
        <end position="124"/>
    </location>
</feature>
<dbReference type="AlphaFoldDB" id="A0A078FIT2"/>
<dbReference type="Pfam" id="PF11883">
    <property type="entry name" value="DUF3403"/>
    <property type="match status" value="1"/>
</dbReference>
<dbReference type="Proteomes" id="UP000028999">
    <property type="component" value="Unassembled WGS sequence"/>
</dbReference>
<dbReference type="PaxDb" id="3708-A0A078FIT2"/>
<name>A0A078FIT2_BRANA</name>
<keyword evidence="3" id="KW-1185">Reference proteome</keyword>
<reference evidence="2 3" key="1">
    <citation type="journal article" date="2014" name="Science">
        <title>Plant genetics. Early allopolyploid evolution in the post-Neolithic Brassica napus oilseed genome.</title>
        <authorList>
            <person name="Chalhoub B."/>
            <person name="Denoeud F."/>
            <person name="Liu S."/>
            <person name="Parkin I.A."/>
            <person name="Tang H."/>
            <person name="Wang X."/>
            <person name="Chiquet J."/>
            <person name="Belcram H."/>
            <person name="Tong C."/>
            <person name="Samans B."/>
            <person name="Correa M."/>
            <person name="Da Silva C."/>
            <person name="Just J."/>
            <person name="Falentin C."/>
            <person name="Koh C.S."/>
            <person name="Le Clainche I."/>
            <person name="Bernard M."/>
            <person name="Bento P."/>
            <person name="Noel B."/>
            <person name="Labadie K."/>
            <person name="Alberti A."/>
            <person name="Charles M."/>
            <person name="Arnaud D."/>
            <person name="Guo H."/>
            <person name="Daviaud C."/>
            <person name="Alamery S."/>
            <person name="Jabbari K."/>
            <person name="Zhao M."/>
            <person name="Edger P.P."/>
            <person name="Chelaifa H."/>
            <person name="Tack D."/>
            <person name="Lassalle G."/>
            <person name="Mestiri I."/>
            <person name="Schnel N."/>
            <person name="Le Paslier M.C."/>
            <person name="Fan G."/>
            <person name="Renault V."/>
            <person name="Bayer P.E."/>
            <person name="Golicz A.A."/>
            <person name="Manoli S."/>
            <person name="Lee T.H."/>
            <person name="Thi V.H."/>
            <person name="Chalabi S."/>
            <person name="Hu Q."/>
            <person name="Fan C."/>
            <person name="Tollenaere R."/>
            <person name="Lu Y."/>
            <person name="Battail C."/>
            <person name="Shen J."/>
            <person name="Sidebottom C.H."/>
            <person name="Wang X."/>
            <person name="Canaguier A."/>
            <person name="Chauveau A."/>
            <person name="Berard A."/>
            <person name="Deniot G."/>
            <person name="Guan M."/>
            <person name="Liu Z."/>
            <person name="Sun F."/>
            <person name="Lim Y.P."/>
            <person name="Lyons E."/>
            <person name="Town C.D."/>
            <person name="Bancroft I."/>
            <person name="Wang X."/>
            <person name="Meng J."/>
            <person name="Ma J."/>
            <person name="Pires J.C."/>
            <person name="King G.J."/>
            <person name="Brunel D."/>
            <person name="Delourme R."/>
            <person name="Renard M."/>
            <person name="Aury J.M."/>
            <person name="Adams K.L."/>
            <person name="Batley J."/>
            <person name="Snowdon R.J."/>
            <person name="Tost J."/>
            <person name="Edwards D."/>
            <person name="Zhou Y."/>
            <person name="Hua W."/>
            <person name="Sharpe A.G."/>
            <person name="Paterson A.H."/>
            <person name="Guan C."/>
            <person name="Wincker P."/>
        </authorList>
    </citation>
    <scope>NUCLEOTIDE SEQUENCE [LARGE SCALE GENOMIC DNA]</scope>
    <source>
        <strain evidence="3">cv. Darmor-bzh</strain>
    </source>
</reference>
<evidence type="ECO:0000259" key="1">
    <source>
        <dbReference type="Pfam" id="PF11883"/>
    </source>
</evidence>
<dbReference type="Gramene" id="CDY12899">
    <property type="protein sequence ID" value="CDY12899"/>
    <property type="gene ID" value="GSBRNA2T00070565001"/>
</dbReference>
<accession>A0A078FIT2</accession>
<dbReference type="EMBL" id="LK032028">
    <property type="protein sequence ID" value="CDY12899.1"/>
    <property type="molecule type" value="Genomic_DNA"/>
</dbReference>
<dbReference type="GO" id="GO:0004674">
    <property type="term" value="F:protein serine/threonine kinase activity"/>
    <property type="evidence" value="ECO:0007669"/>
    <property type="project" value="InterPro"/>
</dbReference>
<dbReference type="PANTHER" id="PTHR27006">
    <property type="entry name" value="PROMASTIGOTE SURFACE ANTIGEN PROTEIN PSA"/>
    <property type="match status" value="1"/>
</dbReference>
<organism evidence="2 3">
    <name type="scientific">Brassica napus</name>
    <name type="common">Rape</name>
    <dbReference type="NCBI Taxonomy" id="3708"/>
    <lineage>
        <taxon>Eukaryota</taxon>
        <taxon>Viridiplantae</taxon>
        <taxon>Streptophyta</taxon>
        <taxon>Embryophyta</taxon>
        <taxon>Tracheophyta</taxon>
        <taxon>Spermatophyta</taxon>
        <taxon>Magnoliopsida</taxon>
        <taxon>eudicotyledons</taxon>
        <taxon>Gunneridae</taxon>
        <taxon>Pentapetalae</taxon>
        <taxon>rosids</taxon>
        <taxon>malvids</taxon>
        <taxon>Brassicales</taxon>
        <taxon>Brassicaceae</taxon>
        <taxon>Brassiceae</taxon>
        <taxon>Brassica</taxon>
    </lineage>
</organism>